<feature type="compositionally biased region" description="Polar residues" evidence="1">
    <location>
        <begin position="76"/>
        <end position="94"/>
    </location>
</feature>
<protein>
    <submittedName>
        <fullName evidence="2">Uncharacterized protein</fullName>
    </submittedName>
</protein>
<comment type="caution">
    <text evidence="2">The sequence shown here is derived from an EMBL/GenBank/DDBJ whole genome shotgun (WGS) entry which is preliminary data.</text>
</comment>
<dbReference type="EMBL" id="BPLQ01015067">
    <property type="protein sequence ID" value="GIY85601.1"/>
    <property type="molecule type" value="Genomic_DNA"/>
</dbReference>
<feature type="compositionally biased region" description="Basic and acidic residues" evidence="1">
    <location>
        <begin position="64"/>
        <end position="73"/>
    </location>
</feature>
<sequence length="121" mass="13719">MAENASGVDRQQRSKSLPATYFRTISNRGLWQMPSEPVPEPVTVSLIDSPIQKKPWWRRLSSARRADSTDKGRSLSLPNNVPRQESSPESNESGQEPVGWPARFVNSLRGTVRRMRQLMTN</sequence>
<evidence type="ECO:0000256" key="1">
    <source>
        <dbReference type="SAM" id="MobiDB-lite"/>
    </source>
</evidence>
<reference evidence="2 3" key="1">
    <citation type="submission" date="2021-06" db="EMBL/GenBank/DDBJ databases">
        <title>Caerostris darwini draft genome.</title>
        <authorList>
            <person name="Kono N."/>
            <person name="Arakawa K."/>
        </authorList>
    </citation>
    <scope>NUCLEOTIDE SEQUENCE [LARGE SCALE GENOMIC DNA]</scope>
</reference>
<dbReference type="Proteomes" id="UP001054837">
    <property type="component" value="Unassembled WGS sequence"/>
</dbReference>
<accession>A0AAV4WSZ6</accession>
<evidence type="ECO:0000313" key="3">
    <source>
        <dbReference type="Proteomes" id="UP001054837"/>
    </source>
</evidence>
<name>A0AAV4WSZ6_9ARAC</name>
<feature type="region of interest" description="Disordered" evidence="1">
    <location>
        <begin position="57"/>
        <end position="102"/>
    </location>
</feature>
<organism evidence="2 3">
    <name type="scientific">Caerostris darwini</name>
    <dbReference type="NCBI Taxonomy" id="1538125"/>
    <lineage>
        <taxon>Eukaryota</taxon>
        <taxon>Metazoa</taxon>
        <taxon>Ecdysozoa</taxon>
        <taxon>Arthropoda</taxon>
        <taxon>Chelicerata</taxon>
        <taxon>Arachnida</taxon>
        <taxon>Araneae</taxon>
        <taxon>Araneomorphae</taxon>
        <taxon>Entelegynae</taxon>
        <taxon>Araneoidea</taxon>
        <taxon>Araneidae</taxon>
        <taxon>Caerostris</taxon>
    </lineage>
</organism>
<keyword evidence="3" id="KW-1185">Reference proteome</keyword>
<dbReference type="AlphaFoldDB" id="A0AAV4WSZ6"/>
<gene>
    <name evidence="2" type="ORF">CDAR_205411</name>
</gene>
<evidence type="ECO:0000313" key="2">
    <source>
        <dbReference type="EMBL" id="GIY85601.1"/>
    </source>
</evidence>
<proteinExistence type="predicted"/>